<gene>
    <name evidence="2" type="ORF">SISSUDRAFT_640498</name>
</gene>
<organism evidence="2 3">
    <name type="scientific">Sistotremastrum suecicum HHB10207 ss-3</name>
    <dbReference type="NCBI Taxonomy" id="1314776"/>
    <lineage>
        <taxon>Eukaryota</taxon>
        <taxon>Fungi</taxon>
        <taxon>Dikarya</taxon>
        <taxon>Basidiomycota</taxon>
        <taxon>Agaricomycotina</taxon>
        <taxon>Agaricomycetes</taxon>
        <taxon>Sistotremastrales</taxon>
        <taxon>Sistotremastraceae</taxon>
        <taxon>Sistotremastrum</taxon>
    </lineage>
</organism>
<accession>A0A166EC71</accession>
<dbReference type="Proteomes" id="UP000076798">
    <property type="component" value="Unassembled WGS sequence"/>
</dbReference>
<feature type="compositionally biased region" description="Acidic residues" evidence="1">
    <location>
        <begin position="137"/>
        <end position="147"/>
    </location>
</feature>
<reference evidence="2 3" key="1">
    <citation type="journal article" date="2016" name="Mol. Biol. Evol.">
        <title>Comparative Genomics of Early-Diverging Mushroom-Forming Fungi Provides Insights into the Origins of Lignocellulose Decay Capabilities.</title>
        <authorList>
            <person name="Nagy L.G."/>
            <person name="Riley R."/>
            <person name="Tritt A."/>
            <person name="Adam C."/>
            <person name="Daum C."/>
            <person name="Floudas D."/>
            <person name="Sun H."/>
            <person name="Yadav J.S."/>
            <person name="Pangilinan J."/>
            <person name="Larsson K.H."/>
            <person name="Matsuura K."/>
            <person name="Barry K."/>
            <person name="Labutti K."/>
            <person name="Kuo R."/>
            <person name="Ohm R.A."/>
            <person name="Bhattacharya S.S."/>
            <person name="Shirouzu T."/>
            <person name="Yoshinaga Y."/>
            <person name="Martin F.M."/>
            <person name="Grigoriev I.V."/>
            <person name="Hibbett D.S."/>
        </authorList>
    </citation>
    <scope>NUCLEOTIDE SEQUENCE [LARGE SCALE GENOMIC DNA]</scope>
    <source>
        <strain evidence="2 3">HHB10207 ss-3</strain>
    </source>
</reference>
<feature type="compositionally biased region" description="Polar residues" evidence="1">
    <location>
        <begin position="1"/>
        <end position="10"/>
    </location>
</feature>
<protein>
    <submittedName>
        <fullName evidence="2">Uncharacterized protein</fullName>
    </submittedName>
</protein>
<evidence type="ECO:0000313" key="2">
    <source>
        <dbReference type="EMBL" id="KZT39431.1"/>
    </source>
</evidence>
<dbReference type="AlphaFoldDB" id="A0A166EC71"/>
<name>A0A166EC71_9AGAM</name>
<feature type="region of interest" description="Disordered" evidence="1">
    <location>
        <begin position="131"/>
        <end position="153"/>
    </location>
</feature>
<evidence type="ECO:0000313" key="3">
    <source>
        <dbReference type="Proteomes" id="UP000076798"/>
    </source>
</evidence>
<keyword evidence="3" id="KW-1185">Reference proteome</keyword>
<sequence>MFTPHNPSTYSLSLFSRPSNFLPSSSSPSGSSPSKSKLHPLLRTKLLKLRDAHIKSTKTPYTARLLTDTKKYPWAMLDLDQGEESEDEGSWPRITTKAKNLAEAEARAKAGSAPKEKVETPRKRCSVSWGARKYEGSDSEGEDDEPVDIFGGDLERDLDESDLAMLEYERVNLDCAKGAWRMLQEKEKSRLFKEKAKEEEAAPTTTTGTEEDMELEKLVFEDESPSTMMDEMKLGSSDCSSGSDEEGLSTPTTTPPTSPPSSPKSAAFSTLALPCPPLTDALSQLSLVRRSPPSTPSKVLQWKLNRKAGRYYGTHRGRKERVSIVKSKALKLEVDLRVAYSRYHAKWQRLLSSPLKKFPILSYDAVPWPTMDYMKVADTKVCREEIGRFLLVGGEKQKLERAKVFGEALKVWERKRFEKLIVPWEEETVKKEVLDAVEVVQNHIESLEEEMEPQQAEMRKKRKRVEEEAERAEAEQRERDAKRRRLIEGAENFVKRSVTRVVKSLRRKRPVVDVCLH</sequence>
<feature type="compositionally biased region" description="Low complexity" evidence="1">
    <location>
        <begin position="234"/>
        <end position="252"/>
    </location>
</feature>
<feature type="region of interest" description="Disordered" evidence="1">
    <location>
        <begin position="1"/>
        <end position="39"/>
    </location>
</feature>
<feature type="compositionally biased region" description="Pro residues" evidence="1">
    <location>
        <begin position="253"/>
        <end position="262"/>
    </location>
</feature>
<proteinExistence type="predicted"/>
<feature type="compositionally biased region" description="Low complexity" evidence="1">
    <location>
        <begin position="11"/>
        <end position="35"/>
    </location>
</feature>
<evidence type="ECO:0000256" key="1">
    <source>
        <dbReference type="SAM" id="MobiDB-lite"/>
    </source>
</evidence>
<feature type="region of interest" description="Disordered" evidence="1">
    <location>
        <begin position="449"/>
        <end position="481"/>
    </location>
</feature>
<dbReference type="EMBL" id="KV428046">
    <property type="protein sequence ID" value="KZT39431.1"/>
    <property type="molecule type" value="Genomic_DNA"/>
</dbReference>
<feature type="compositionally biased region" description="Basic and acidic residues" evidence="1">
    <location>
        <begin position="191"/>
        <end position="200"/>
    </location>
</feature>
<feature type="compositionally biased region" description="Basic and acidic residues" evidence="1">
    <location>
        <begin position="471"/>
        <end position="481"/>
    </location>
</feature>
<feature type="region of interest" description="Disordered" evidence="1">
    <location>
        <begin position="191"/>
        <end position="270"/>
    </location>
</feature>